<proteinExistence type="predicted"/>
<dbReference type="AlphaFoldDB" id="A0A8F5BP88"/>
<accession>A0A8F5BP88</accession>
<organism evidence="1 2">
    <name type="scientific">Saccharolobus shibatae (strain ATCC 51178 / DSM 5389 / JCM 8931 / NBRC 15437 / B12)</name>
    <name type="common">Sulfolobus shibatae</name>
    <dbReference type="NCBI Taxonomy" id="523848"/>
    <lineage>
        <taxon>Archaea</taxon>
        <taxon>Thermoproteota</taxon>
        <taxon>Thermoprotei</taxon>
        <taxon>Sulfolobales</taxon>
        <taxon>Sulfolobaceae</taxon>
        <taxon>Saccharolobus</taxon>
    </lineage>
</organism>
<reference evidence="1" key="1">
    <citation type="journal article" date="2021" name="Environ. Microbiol.">
        <title>New insights into the diversity and evolution of the archaeal mobilome from three complete genomes of Saccharolobus shibatae.</title>
        <authorList>
            <person name="Medvedeva S."/>
            <person name="Brandt D."/>
            <person name="Cvirkaite-Krupovic V."/>
            <person name="Liu Y."/>
            <person name="Severinov K."/>
            <person name="Ishino S."/>
            <person name="Ishino Y."/>
            <person name="Prangishvili D."/>
            <person name="Kalinowski J."/>
            <person name="Krupovic M."/>
        </authorList>
    </citation>
    <scope>NUCLEOTIDE SEQUENCE</scope>
    <source>
        <strain evidence="1">B12</strain>
    </source>
</reference>
<evidence type="ECO:0000313" key="2">
    <source>
        <dbReference type="Proteomes" id="UP000694018"/>
    </source>
</evidence>
<dbReference type="EMBL" id="CP077717">
    <property type="protein sequence ID" value="QXJ28911.1"/>
    <property type="molecule type" value="Genomic_DNA"/>
</dbReference>
<evidence type="ECO:0000313" key="1">
    <source>
        <dbReference type="EMBL" id="QXJ28911.1"/>
    </source>
</evidence>
<gene>
    <name evidence="1" type="ORF">J5U23_01780</name>
</gene>
<protein>
    <submittedName>
        <fullName evidence="1">Uncharacterized protein</fullName>
    </submittedName>
</protein>
<dbReference type="Proteomes" id="UP000694018">
    <property type="component" value="Chromosome"/>
</dbReference>
<dbReference type="KEGG" id="sshi:J5U23_01780"/>
<dbReference type="OrthoDB" id="296462at2157"/>
<name>A0A8F5BP88_SACSH</name>
<dbReference type="RefSeq" id="WP_218265892.1">
    <property type="nucleotide sequence ID" value="NZ_CP077717.1"/>
</dbReference>
<sequence length="84" mass="9575">MSDEYKPLSSYIEIGNEFSHILVRKVGTKNGVRLEIFSPTTGTKVFLDPLQLEYLTLVNIEVFRKIIDLLSRESDVQDKASVDN</sequence>
<dbReference type="GeneID" id="65563298"/>